<name>A0A9W8FZ61_9FUNG</name>
<evidence type="ECO:0000259" key="12">
    <source>
        <dbReference type="Pfam" id="PF03900"/>
    </source>
</evidence>
<dbReference type="PIRSF" id="PIRSF001438">
    <property type="entry name" value="4pyrrol_synth_OHMeBilane_synth"/>
    <property type="match status" value="1"/>
</dbReference>
<dbReference type="SUPFAM" id="SSF54782">
    <property type="entry name" value="Porphobilinogen deaminase (hydroxymethylbilane synthase), C-terminal domain"/>
    <property type="match status" value="1"/>
</dbReference>
<dbReference type="Pfam" id="PF01379">
    <property type="entry name" value="Porphobil_deam"/>
    <property type="match status" value="1"/>
</dbReference>
<dbReference type="Gene3D" id="3.40.190.10">
    <property type="entry name" value="Periplasmic binding protein-like II"/>
    <property type="match status" value="2"/>
</dbReference>
<dbReference type="PROSITE" id="PS00533">
    <property type="entry name" value="PORPHOBILINOGEN_DEAM"/>
    <property type="match status" value="1"/>
</dbReference>
<comment type="cofactor">
    <cofactor evidence="1">
        <name>dipyrromethane</name>
        <dbReference type="ChEBI" id="CHEBI:60342"/>
    </cofactor>
</comment>
<dbReference type="InterPro" id="IPR036803">
    <property type="entry name" value="Porphobilinogen_deaminase_C_sf"/>
</dbReference>
<evidence type="ECO:0000256" key="9">
    <source>
        <dbReference type="ARBA" id="ARBA00030685"/>
    </source>
</evidence>
<sequence>MPSNSSTRRVLRIGSRDSKLALTQTELVISTLKAHHPGLEIRLETIKTIGDKIQDLALNKIGDKGIFTKELEAALEAGVIDLVVHSLKDMPSKLPAKMALVAITEREDARDALILKRGRSGTLADLPEGSVVGTGSVRRVAQLARQHPHLKFEGIRGNIDTRLAKLDKEDSPFTAIVLAAAGVKRLGLAQRVSELLAVLPAVGQGALGIEAREDDEWVGELVGCLDHRKSRLECLAERELMRVLEGGCSVPLGVGSRWTGDGALALHGLVASVDGAVAVEAEDARPVESDQCAVELGRSVALMMRKKGVDDILSKIRPV</sequence>
<dbReference type="Gene3D" id="3.30.160.40">
    <property type="entry name" value="Porphobilinogen deaminase, C-terminal domain"/>
    <property type="match status" value="1"/>
</dbReference>
<dbReference type="NCBIfam" id="TIGR00212">
    <property type="entry name" value="hemC"/>
    <property type="match status" value="1"/>
</dbReference>
<organism evidence="13 14">
    <name type="scientific">Coemansia spiralis</name>
    <dbReference type="NCBI Taxonomy" id="417178"/>
    <lineage>
        <taxon>Eukaryota</taxon>
        <taxon>Fungi</taxon>
        <taxon>Fungi incertae sedis</taxon>
        <taxon>Zoopagomycota</taxon>
        <taxon>Kickxellomycotina</taxon>
        <taxon>Kickxellomycetes</taxon>
        <taxon>Kickxellales</taxon>
        <taxon>Kickxellaceae</taxon>
        <taxon>Coemansia</taxon>
    </lineage>
</organism>
<dbReference type="InterPro" id="IPR022417">
    <property type="entry name" value="Porphobilin_deaminase_N"/>
</dbReference>
<comment type="similarity">
    <text evidence="4">Belongs to the HMBS family.</text>
</comment>
<dbReference type="PANTHER" id="PTHR11557:SF0">
    <property type="entry name" value="PORPHOBILINOGEN DEAMINASE"/>
    <property type="match status" value="1"/>
</dbReference>
<keyword evidence="7" id="KW-0350">Heme biosynthesis</keyword>
<dbReference type="Proteomes" id="UP001151518">
    <property type="component" value="Unassembled WGS sequence"/>
</dbReference>
<evidence type="ECO:0000256" key="7">
    <source>
        <dbReference type="ARBA" id="ARBA00023133"/>
    </source>
</evidence>
<evidence type="ECO:0000256" key="1">
    <source>
        <dbReference type="ARBA" id="ARBA00001916"/>
    </source>
</evidence>
<dbReference type="CDD" id="cd13645">
    <property type="entry name" value="PBP2_HuPBGD_like"/>
    <property type="match status" value="1"/>
</dbReference>
<dbReference type="GO" id="GO:0004418">
    <property type="term" value="F:hydroxymethylbilane synthase activity"/>
    <property type="evidence" value="ECO:0007669"/>
    <property type="project" value="UniProtKB-EC"/>
</dbReference>
<dbReference type="InterPro" id="IPR022419">
    <property type="entry name" value="Porphobilin_deaminase_cofac_BS"/>
</dbReference>
<evidence type="ECO:0000256" key="3">
    <source>
        <dbReference type="ARBA" id="ARBA00004735"/>
    </source>
</evidence>
<dbReference type="GO" id="GO:0006783">
    <property type="term" value="P:heme biosynthetic process"/>
    <property type="evidence" value="ECO:0007669"/>
    <property type="project" value="UniProtKB-KW"/>
</dbReference>
<dbReference type="EMBL" id="JANBTW010000083">
    <property type="protein sequence ID" value="KAJ2672405.1"/>
    <property type="molecule type" value="Genomic_DNA"/>
</dbReference>
<dbReference type="OrthoDB" id="564646at2759"/>
<dbReference type="SUPFAM" id="SSF53850">
    <property type="entry name" value="Periplasmic binding protein-like II"/>
    <property type="match status" value="1"/>
</dbReference>
<evidence type="ECO:0000256" key="8">
    <source>
        <dbReference type="ARBA" id="ARBA00023244"/>
    </source>
</evidence>
<feature type="domain" description="Porphobilinogen deaminase N-terminal" evidence="11">
    <location>
        <begin position="11"/>
        <end position="218"/>
    </location>
</feature>
<dbReference type="HAMAP" id="MF_00260">
    <property type="entry name" value="Porphobil_deam"/>
    <property type="match status" value="1"/>
</dbReference>
<proteinExistence type="inferred from homology"/>
<reference evidence="13" key="1">
    <citation type="submission" date="2022-07" db="EMBL/GenBank/DDBJ databases">
        <title>Phylogenomic reconstructions and comparative analyses of Kickxellomycotina fungi.</title>
        <authorList>
            <person name="Reynolds N.K."/>
            <person name="Stajich J.E."/>
            <person name="Barry K."/>
            <person name="Grigoriev I.V."/>
            <person name="Crous P."/>
            <person name="Smith M.E."/>
        </authorList>
    </citation>
    <scope>NUCLEOTIDE SEQUENCE</scope>
    <source>
        <strain evidence="13">NRRL 3115</strain>
    </source>
</reference>
<dbReference type="AlphaFoldDB" id="A0A9W8FZ61"/>
<dbReference type="Pfam" id="PF03900">
    <property type="entry name" value="Porphobil_deamC"/>
    <property type="match status" value="1"/>
</dbReference>
<dbReference type="PRINTS" id="PR00151">
    <property type="entry name" value="PORPHBDMNASE"/>
</dbReference>
<protein>
    <recommendedName>
        <fullName evidence="5">hydroxymethylbilane synthase</fullName>
        <ecNumber evidence="5">2.5.1.61</ecNumber>
    </recommendedName>
    <alternativeName>
        <fullName evidence="10">Hydroxymethylbilane synthase</fullName>
    </alternativeName>
    <alternativeName>
        <fullName evidence="9">Pre-uroporphyrinogen synthase</fullName>
    </alternativeName>
</protein>
<dbReference type="InterPro" id="IPR022418">
    <property type="entry name" value="Porphobilinogen_deaminase_C"/>
</dbReference>
<accession>A0A9W8FZ61</accession>
<evidence type="ECO:0000256" key="5">
    <source>
        <dbReference type="ARBA" id="ARBA00012655"/>
    </source>
</evidence>
<keyword evidence="8" id="KW-0627">Porphyrin biosynthesis</keyword>
<comment type="pathway">
    <text evidence="3">Porphyrin-containing compound metabolism; protoporphyrin-IX biosynthesis; coproporphyrinogen-III from 5-aminolevulinate: step 2/4.</text>
</comment>
<evidence type="ECO:0000256" key="10">
    <source>
        <dbReference type="ARBA" id="ARBA00033064"/>
    </source>
</evidence>
<evidence type="ECO:0000313" key="14">
    <source>
        <dbReference type="Proteomes" id="UP001151518"/>
    </source>
</evidence>
<dbReference type="FunFam" id="3.40.190.10:FF:000004">
    <property type="entry name" value="Porphobilinogen deaminase"/>
    <property type="match status" value="1"/>
</dbReference>
<keyword evidence="6" id="KW-0808">Transferase</keyword>
<dbReference type="PANTHER" id="PTHR11557">
    <property type="entry name" value="PORPHOBILINOGEN DEAMINASE"/>
    <property type="match status" value="1"/>
</dbReference>
<comment type="caution">
    <text evidence="13">The sequence shown here is derived from an EMBL/GenBank/DDBJ whole genome shotgun (WGS) entry which is preliminary data.</text>
</comment>
<feature type="domain" description="Porphobilinogen deaminase C-terminal" evidence="12">
    <location>
        <begin position="232"/>
        <end position="305"/>
    </location>
</feature>
<dbReference type="GO" id="GO:0005737">
    <property type="term" value="C:cytoplasm"/>
    <property type="evidence" value="ECO:0007669"/>
    <property type="project" value="TreeGrafter"/>
</dbReference>
<evidence type="ECO:0000256" key="4">
    <source>
        <dbReference type="ARBA" id="ARBA00005638"/>
    </source>
</evidence>
<evidence type="ECO:0000259" key="11">
    <source>
        <dbReference type="Pfam" id="PF01379"/>
    </source>
</evidence>
<dbReference type="InterPro" id="IPR000860">
    <property type="entry name" value="HemC"/>
</dbReference>
<dbReference type="EC" id="2.5.1.61" evidence="5"/>
<gene>
    <name evidence="13" type="ORF">GGI25_005114</name>
</gene>
<evidence type="ECO:0000313" key="13">
    <source>
        <dbReference type="EMBL" id="KAJ2672405.1"/>
    </source>
</evidence>
<evidence type="ECO:0000256" key="2">
    <source>
        <dbReference type="ARBA" id="ARBA00002869"/>
    </source>
</evidence>
<dbReference type="FunFam" id="3.40.190.10:FF:000005">
    <property type="entry name" value="Porphobilinogen deaminase"/>
    <property type="match status" value="1"/>
</dbReference>
<evidence type="ECO:0000256" key="6">
    <source>
        <dbReference type="ARBA" id="ARBA00022679"/>
    </source>
</evidence>
<comment type="function">
    <text evidence="2">Tetrapolymerization of the monopyrrole PBG into the hydroxymethylbilane pre-uroporphyrinogen in several discrete steps.</text>
</comment>